<organism evidence="1">
    <name type="scientific">Yersinia ruckeri</name>
    <dbReference type="NCBI Taxonomy" id="29486"/>
    <lineage>
        <taxon>Bacteria</taxon>
        <taxon>Pseudomonadati</taxon>
        <taxon>Pseudomonadota</taxon>
        <taxon>Gammaproteobacteria</taxon>
        <taxon>Enterobacterales</taxon>
        <taxon>Yersiniaceae</taxon>
        <taxon>Yersinia</taxon>
    </lineage>
</organism>
<name>A0A0A8VKM6_YERRU</name>
<evidence type="ECO:0000313" key="1">
    <source>
        <dbReference type="EMBL" id="CEK28534.1"/>
    </source>
</evidence>
<dbReference type="AlphaFoldDB" id="A0A0A8VKM6"/>
<protein>
    <submittedName>
        <fullName evidence="1">Uncharacterized protein</fullName>
    </submittedName>
</protein>
<dbReference type="EMBL" id="LN681231">
    <property type="protein sequence ID" value="CEK28534.1"/>
    <property type="molecule type" value="Genomic_DNA"/>
</dbReference>
<proteinExistence type="predicted"/>
<sequence length="37" mass="4264">MGFDLTEKLGEFNLCYPAVNIRLYVGMSEPLLEDTRQ</sequence>
<gene>
    <name evidence="1" type="ORF">CSF007_14010</name>
</gene>
<reference evidence="1" key="1">
    <citation type="journal article" date="2015" name="Genome Announc.">
        <title>Complete Genome Sequence of Yersinia ruckeri Strain CSF007-82, Etiologic Agent of Red Mouth Disease in Salmonid Fish.</title>
        <authorList>
            <person name="Nelson M.C."/>
            <person name="LaPatra S.E."/>
            <person name="Welch T.J."/>
            <person name="Graf J."/>
        </authorList>
    </citation>
    <scope>NUCLEOTIDE SEQUENCE</scope>
    <source>
        <strain evidence="1">CSF007-82</strain>
    </source>
</reference>
<accession>A0A0A8VKM6</accession>